<keyword evidence="4" id="KW-0505">Motor protein</keyword>
<dbReference type="GO" id="GO:0051015">
    <property type="term" value="F:actin filament binding"/>
    <property type="evidence" value="ECO:0007669"/>
    <property type="project" value="InterPro"/>
</dbReference>
<dbReference type="Gene3D" id="3.40.850.10">
    <property type="entry name" value="Kinesin motor domain"/>
    <property type="match status" value="1"/>
</dbReference>
<dbReference type="SUPFAM" id="SSF52540">
    <property type="entry name" value="P-loop containing nucleoside triphosphate hydrolases"/>
    <property type="match status" value="1"/>
</dbReference>
<keyword evidence="10" id="KW-1185">Reference proteome</keyword>
<evidence type="ECO:0000259" key="8">
    <source>
        <dbReference type="PROSITE" id="PS51844"/>
    </source>
</evidence>
<comment type="similarity">
    <text evidence="6">Belongs to the TRAFAC class myosin-kinesin ATPase superfamily. Myosin family.</text>
</comment>
<dbReference type="GO" id="GO:0003774">
    <property type="term" value="F:cytoskeletal motor activity"/>
    <property type="evidence" value="ECO:0007669"/>
    <property type="project" value="InterPro"/>
</dbReference>
<dbReference type="InterPro" id="IPR027417">
    <property type="entry name" value="P-loop_NTPase"/>
</dbReference>
<dbReference type="Pfam" id="PF00063">
    <property type="entry name" value="Myosin_head"/>
    <property type="match status" value="1"/>
</dbReference>
<evidence type="ECO:0000256" key="2">
    <source>
        <dbReference type="ARBA" id="ARBA00022840"/>
    </source>
</evidence>
<proteinExistence type="inferred from homology"/>
<feature type="domain" description="Myosin N-terminal SH3-like" evidence="8">
    <location>
        <begin position="16"/>
        <end position="66"/>
    </location>
</feature>
<dbReference type="EMBL" id="JADGJH010002116">
    <property type="protein sequence ID" value="KAJ3103253.1"/>
    <property type="molecule type" value="Genomic_DNA"/>
</dbReference>
<dbReference type="PANTHER" id="PTHR22692:SF26">
    <property type="entry name" value="SH3 DOMAIN-CONTAINING PROTEIN"/>
    <property type="match status" value="1"/>
</dbReference>
<organism evidence="9 10">
    <name type="scientific">Physocladia obscura</name>
    <dbReference type="NCBI Taxonomy" id="109957"/>
    <lineage>
        <taxon>Eukaryota</taxon>
        <taxon>Fungi</taxon>
        <taxon>Fungi incertae sedis</taxon>
        <taxon>Chytridiomycota</taxon>
        <taxon>Chytridiomycota incertae sedis</taxon>
        <taxon>Chytridiomycetes</taxon>
        <taxon>Chytridiales</taxon>
        <taxon>Chytriomycetaceae</taxon>
        <taxon>Physocladia</taxon>
    </lineage>
</organism>
<accession>A0AAD5XA06</accession>
<evidence type="ECO:0000256" key="1">
    <source>
        <dbReference type="ARBA" id="ARBA00022741"/>
    </source>
</evidence>
<dbReference type="InterPro" id="IPR036961">
    <property type="entry name" value="Kinesin_motor_dom_sf"/>
</dbReference>
<feature type="non-terminal residue" evidence="9">
    <location>
        <position position="1"/>
    </location>
</feature>
<dbReference type="PROSITE" id="PS51456">
    <property type="entry name" value="MYOSIN_MOTOR"/>
    <property type="match status" value="1"/>
</dbReference>
<evidence type="ECO:0000256" key="4">
    <source>
        <dbReference type="ARBA" id="ARBA00023175"/>
    </source>
</evidence>
<keyword evidence="2" id="KW-0067">ATP-binding</keyword>
<evidence type="ECO:0000313" key="10">
    <source>
        <dbReference type="Proteomes" id="UP001211907"/>
    </source>
</evidence>
<evidence type="ECO:0000256" key="5">
    <source>
        <dbReference type="ARBA" id="ARBA00023203"/>
    </source>
</evidence>
<comment type="caution">
    <text evidence="6">Lacks conserved residue(s) required for the propagation of feature annotation.</text>
</comment>
<reference evidence="9" key="1">
    <citation type="submission" date="2020-05" db="EMBL/GenBank/DDBJ databases">
        <title>Phylogenomic resolution of chytrid fungi.</title>
        <authorList>
            <person name="Stajich J.E."/>
            <person name="Amses K."/>
            <person name="Simmons R."/>
            <person name="Seto K."/>
            <person name="Myers J."/>
            <person name="Bonds A."/>
            <person name="Quandt C.A."/>
            <person name="Barry K."/>
            <person name="Liu P."/>
            <person name="Grigoriev I."/>
            <person name="Longcore J.E."/>
            <person name="James T.Y."/>
        </authorList>
    </citation>
    <scope>NUCLEOTIDE SEQUENCE</scope>
    <source>
        <strain evidence="9">JEL0513</strain>
    </source>
</reference>
<dbReference type="AlphaFoldDB" id="A0AAD5XA06"/>
<dbReference type="Proteomes" id="UP001211907">
    <property type="component" value="Unassembled WGS sequence"/>
</dbReference>
<dbReference type="GO" id="GO:0005524">
    <property type="term" value="F:ATP binding"/>
    <property type="evidence" value="ECO:0007669"/>
    <property type="project" value="UniProtKB-KW"/>
</dbReference>
<dbReference type="GO" id="GO:0016459">
    <property type="term" value="C:myosin complex"/>
    <property type="evidence" value="ECO:0007669"/>
    <property type="project" value="UniProtKB-KW"/>
</dbReference>
<dbReference type="Pfam" id="PF02736">
    <property type="entry name" value="Myosin_N"/>
    <property type="match status" value="1"/>
</dbReference>
<evidence type="ECO:0000256" key="6">
    <source>
        <dbReference type="PROSITE-ProRule" id="PRU00782"/>
    </source>
</evidence>
<dbReference type="PROSITE" id="PS51844">
    <property type="entry name" value="SH3_LIKE"/>
    <property type="match status" value="1"/>
</dbReference>
<dbReference type="InterPro" id="IPR008989">
    <property type="entry name" value="Myosin_S1_N"/>
</dbReference>
<evidence type="ECO:0000313" key="9">
    <source>
        <dbReference type="EMBL" id="KAJ3103253.1"/>
    </source>
</evidence>
<dbReference type="PANTHER" id="PTHR22692">
    <property type="entry name" value="MYOSIN VII, XV"/>
    <property type="match status" value="1"/>
</dbReference>
<dbReference type="Gene3D" id="2.30.30.360">
    <property type="entry name" value="Myosin S1 fragment, N-terminal"/>
    <property type="match status" value="1"/>
</dbReference>
<gene>
    <name evidence="9" type="ORF">HK100_004234</name>
</gene>
<keyword evidence="5 6" id="KW-0009">Actin-binding</keyword>
<protein>
    <submittedName>
        <fullName evidence="9">Uncharacterized protein</fullName>
    </submittedName>
</protein>
<evidence type="ECO:0000259" key="7">
    <source>
        <dbReference type="PROSITE" id="PS51456"/>
    </source>
</evidence>
<evidence type="ECO:0000256" key="3">
    <source>
        <dbReference type="ARBA" id="ARBA00023123"/>
    </source>
</evidence>
<name>A0AAD5XA06_9FUNG</name>
<feature type="domain" description="Myosin motor" evidence="7">
    <location>
        <begin position="70"/>
        <end position="127"/>
    </location>
</feature>
<dbReference type="InterPro" id="IPR051567">
    <property type="entry name" value="Unconventional_Myosin_ATPase"/>
</dbReference>
<keyword evidence="1" id="KW-0547">Nucleotide-binding</keyword>
<dbReference type="InterPro" id="IPR001609">
    <property type="entry name" value="Myosin_head_motor_dom-like"/>
</dbReference>
<sequence>MTTNLLNDALAQAQFAEKKWVWVHDKAEGYIPGWIVEEENGENVVVEFQGGIKRHLTVNDTEKMNPPKFDKVDDMASLTYLNEASVIHNLKLRYSANSIYTYSGLFLVAINPYKKLPIYSDEMIRSY</sequence>
<keyword evidence="3 6" id="KW-0518">Myosin</keyword>
<comment type="caution">
    <text evidence="9">The sequence shown here is derived from an EMBL/GenBank/DDBJ whole genome shotgun (WGS) entry which is preliminary data.</text>
</comment>
<dbReference type="InterPro" id="IPR004009">
    <property type="entry name" value="SH3_Myosin"/>
</dbReference>